<feature type="region of interest" description="Disordered" evidence="2">
    <location>
        <begin position="508"/>
        <end position="541"/>
    </location>
</feature>
<dbReference type="InterPro" id="IPR011009">
    <property type="entry name" value="Kinase-like_dom_sf"/>
</dbReference>
<feature type="compositionally biased region" description="Polar residues" evidence="2">
    <location>
        <begin position="510"/>
        <end position="527"/>
    </location>
</feature>
<evidence type="ECO:0000313" key="5">
    <source>
        <dbReference type="WBParaSite" id="PTRK_0001028000.1"/>
    </source>
</evidence>
<dbReference type="WBParaSite" id="PTRK_0001028000.1">
    <property type="protein sequence ID" value="PTRK_0001028000.1"/>
    <property type="gene ID" value="PTRK_0001028000"/>
</dbReference>
<dbReference type="AlphaFoldDB" id="A0A0N4ZP17"/>
<dbReference type="SMART" id="SM00220">
    <property type="entry name" value="S_TKc"/>
    <property type="match status" value="1"/>
</dbReference>
<keyword evidence="1" id="KW-0547">Nucleotide-binding</keyword>
<dbReference type="GO" id="GO:0004672">
    <property type="term" value="F:protein kinase activity"/>
    <property type="evidence" value="ECO:0007669"/>
    <property type="project" value="InterPro"/>
</dbReference>
<evidence type="ECO:0000256" key="2">
    <source>
        <dbReference type="SAM" id="MobiDB-lite"/>
    </source>
</evidence>
<feature type="domain" description="Protein kinase" evidence="3">
    <location>
        <begin position="43"/>
        <end position="317"/>
    </location>
</feature>
<dbReference type="STRING" id="131310.A0A0N4ZP17"/>
<dbReference type="SUPFAM" id="SSF56112">
    <property type="entry name" value="Protein kinase-like (PK-like)"/>
    <property type="match status" value="1"/>
</dbReference>
<dbReference type="PROSITE" id="PS50011">
    <property type="entry name" value="PROTEIN_KINASE_DOM"/>
    <property type="match status" value="1"/>
</dbReference>
<dbReference type="Proteomes" id="UP000038045">
    <property type="component" value="Unplaced"/>
</dbReference>
<sequence length="607" mass="70576">MTTTALNICDNKGAVLSPNSNIHLENGNLEEYEKLEGTTVDNWHVHEIIGKGAFGCVYRCTTKTTSGEIHEAAIKCEKRQHETNSSFLKIECTILLKLAKNGDMGNFTVLYSTGEKPSYDYMIMTLLGPNLFDICSVLPGEKMEMGTWVRVMYQALSAIQSLHEIRYIHLDIKPANFALGHKNDPIRSQVIHLLDFGLARKYGSRTNPKIPNYIAPKQGVEYVGTVTHCSPYAHLRVELSRRDDMWGWLFMAMDLYNELPWRSLQDDVEIENLKKTATYELYCEYLPKRLHPVIYHIMKLGTYDYPDYELCFTQLLFIMKDKNIKVSDPYQWDNLPNETKEALRLKINTGKTHFVNNEMKKKLEFLCNEDKKEEPSKELSLTKKILKEKYEKIITKTPEADQTQKSDSIKEVKDKKVIHKVEKLKKKKIINEELKEMNVSLERKIPTREYSLGFPKKKGIYKKEKSPDENKNETSAFKQVDEHKKTPINVSIERALTPRQNIVRMPTKGVKTQSSDNSSQQRYTSTYKRVKRRRHKKKAPAVNVDPHTIIKVQKRFKDNMLLKSSDKVKAKDVVERRILKEKNSINVIKKMNDDYKAFITQRTQHTE</sequence>
<protein>
    <submittedName>
        <fullName evidence="5">Protein kinase domain-containing protein</fullName>
    </submittedName>
</protein>
<dbReference type="Pfam" id="PF00069">
    <property type="entry name" value="Pkinase"/>
    <property type="match status" value="1"/>
</dbReference>
<dbReference type="GO" id="GO:0005524">
    <property type="term" value="F:ATP binding"/>
    <property type="evidence" value="ECO:0007669"/>
    <property type="project" value="UniProtKB-UniRule"/>
</dbReference>
<dbReference type="PROSITE" id="PS00107">
    <property type="entry name" value="PROTEIN_KINASE_ATP"/>
    <property type="match status" value="1"/>
</dbReference>
<dbReference type="PANTHER" id="PTHR11909">
    <property type="entry name" value="CASEIN KINASE-RELATED"/>
    <property type="match status" value="1"/>
</dbReference>
<dbReference type="Gene3D" id="1.10.510.10">
    <property type="entry name" value="Transferase(Phosphotransferase) domain 1"/>
    <property type="match status" value="1"/>
</dbReference>
<feature type="binding site" evidence="1">
    <location>
        <position position="75"/>
    </location>
    <ligand>
        <name>ATP</name>
        <dbReference type="ChEBI" id="CHEBI:30616"/>
    </ligand>
</feature>
<evidence type="ECO:0000313" key="4">
    <source>
        <dbReference type="Proteomes" id="UP000038045"/>
    </source>
</evidence>
<feature type="compositionally biased region" description="Basic residues" evidence="2">
    <location>
        <begin position="528"/>
        <end position="539"/>
    </location>
</feature>
<dbReference type="InterPro" id="IPR017441">
    <property type="entry name" value="Protein_kinase_ATP_BS"/>
</dbReference>
<evidence type="ECO:0000256" key="1">
    <source>
        <dbReference type="PROSITE-ProRule" id="PRU10141"/>
    </source>
</evidence>
<keyword evidence="4" id="KW-1185">Reference proteome</keyword>
<name>A0A0N4ZP17_PARTI</name>
<dbReference type="InterPro" id="IPR000719">
    <property type="entry name" value="Prot_kinase_dom"/>
</dbReference>
<dbReference type="InterPro" id="IPR050235">
    <property type="entry name" value="CK1_Ser-Thr_kinase"/>
</dbReference>
<reference evidence="5" key="1">
    <citation type="submission" date="2017-02" db="UniProtKB">
        <authorList>
            <consortium name="WormBaseParasite"/>
        </authorList>
    </citation>
    <scope>IDENTIFICATION</scope>
</reference>
<organism evidence="4 5">
    <name type="scientific">Parastrongyloides trichosuri</name>
    <name type="common">Possum-specific nematode worm</name>
    <dbReference type="NCBI Taxonomy" id="131310"/>
    <lineage>
        <taxon>Eukaryota</taxon>
        <taxon>Metazoa</taxon>
        <taxon>Ecdysozoa</taxon>
        <taxon>Nematoda</taxon>
        <taxon>Chromadorea</taxon>
        <taxon>Rhabditida</taxon>
        <taxon>Tylenchina</taxon>
        <taxon>Panagrolaimomorpha</taxon>
        <taxon>Strongyloidoidea</taxon>
        <taxon>Strongyloididae</taxon>
        <taxon>Parastrongyloides</taxon>
    </lineage>
</organism>
<keyword evidence="1" id="KW-0067">ATP-binding</keyword>
<accession>A0A0N4ZP17</accession>
<proteinExistence type="predicted"/>
<evidence type="ECO:0000259" key="3">
    <source>
        <dbReference type="PROSITE" id="PS50011"/>
    </source>
</evidence>